<feature type="region of interest" description="Disordered" evidence="1">
    <location>
        <begin position="262"/>
        <end position="285"/>
    </location>
</feature>
<dbReference type="InterPro" id="IPR029063">
    <property type="entry name" value="SAM-dependent_MTases_sf"/>
</dbReference>
<evidence type="ECO:0000259" key="2">
    <source>
        <dbReference type="Pfam" id="PF08241"/>
    </source>
</evidence>
<dbReference type="PANTHER" id="PTHR43591:SF24">
    <property type="entry name" value="2-METHOXY-6-POLYPRENYL-1,4-BENZOQUINOL METHYLASE, MITOCHONDRIAL"/>
    <property type="match status" value="1"/>
</dbReference>
<organism evidence="3 4">
    <name type="scientific">Candidatus Protofrankia californiensis</name>
    <dbReference type="NCBI Taxonomy" id="1839754"/>
    <lineage>
        <taxon>Bacteria</taxon>
        <taxon>Bacillati</taxon>
        <taxon>Actinomycetota</taxon>
        <taxon>Actinomycetes</taxon>
        <taxon>Frankiales</taxon>
        <taxon>Frankiaceae</taxon>
        <taxon>Protofrankia</taxon>
    </lineage>
</organism>
<dbReference type="PANTHER" id="PTHR43591">
    <property type="entry name" value="METHYLTRANSFERASE"/>
    <property type="match status" value="1"/>
</dbReference>
<sequence>MLFTWRLCCSPGIAGATWRAGPPGAVRRPCPGRGRLSPMTRVAPKGSPVGPLRDQALAYAGHQVHVMRRREAGTLLAWAGELAGRTVLDVAGGDGYWAGRAVRRGARAVCLDLARGKLEFGRRLHGRPALVEGDALALPFAEGSFDVVMSVCAIEHFDDGPSALAEMARVLRPGGDLVMSADALTRADQWPDLFARHRERYHVKQTYTGDHLVKLLDERGLTVVRQTYMFRSRRAERLYLTLSAKGGRAGWNAAAPLSPIVARSDRRNPDGHGSVVLIHARKRQP</sequence>
<dbReference type="Gene3D" id="3.40.50.150">
    <property type="entry name" value="Vaccinia Virus protein VP39"/>
    <property type="match status" value="1"/>
</dbReference>
<dbReference type="AlphaFoldDB" id="A0A1C3NVX5"/>
<keyword evidence="4" id="KW-1185">Reference proteome</keyword>
<dbReference type="SUPFAM" id="SSF53335">
    <property type="entry name" value="S-adenosyl-L-methionine-dependent methyltransferases"/>
    <property type="match status" value="1"/>
</dbReference>
<dbReference type="CDD" id="cd02440">
    <property type="entry name" value="AdoMet_MTases"/>
    <property type="match status" value="1"/>
</dbReference>
<accession>A0A1C3NVX5</accession>
<evidence type="ECO:0000313" key="4">
    <source>
        <dbReference type="Proteomes" id="UP000199013"/>
    </source>
</evidence>
<dbReference type="Proteomes" id="UP000199013">
    <property type="component" value="Unassembled WGS sequence"/>
</dbReference>
<evidence type="ECO:0000256" key="1">
    <source>
        <dbReference type="SAM" id="MobiDB-lite"/>
    </source>
</evidence>
<protein>
    <submittedName>
        <fullName evidence="3">Type 11 methyltransferase</fullName>
    </submittedName>
</protein>
<keyword evidence="3" id="KW-0808">Transferase</keyword>
<gene>
    <name evidence="3" type="ORF">FDG2_1598</name>
</gene>
<dbReference type="EMBL" id="FLUV01000663">
    <property type="protein sequence ID" value="SBW20118.1"/>
    <property type="molecule type" value="Genomic_DNA"/>
</dbReference>
<feature type="region of interest" description="Disordered" evidence="1">
    <location>
        <begin position="29"/>
        <end position="48"/>
    </location>
</feature>
<keyword evidence="3" id="KW-0489">Methyltransferase</keyword>
<reference evidence="4" key="1">
    <citation type="submission" date="2016-02" db="EMBL/GenBank/DDBJ databases">
        <authorList>
            <person name="Wibberg D."/>
        </authorList>
    </citation>
    <scope>NUCLEOTIDE SEQUENCE [LARGE SCALE GENOMIC DNA]</scope>
</reference>
<dbReference type="GO" id="GO:0008757">
    <property type="term" value="F:S-adenosylmethionine-dependent methyltransferase activity"/>
    <property type="evidence" value="ECO:0007669"/>
    <property type="project" value="InterPro"/>
</dbReference>
<proteinExistence type="predicted"/>
<feature type="domain" description="Methyltransferase type 11" evidence="2">
    <location>
        <begin position="88"/>
        <end position="178"/>
    </location>
</feature>
<dbReference type="Pfam" id="PF08241">
    <property type="entry name" value="Methyltransf_11"/>
    <property type="match status" value="1"/>
</dbReference>
<dbReference type="InterPro" id="IPR013216">
    <property type="entry name" value="Methyltransf_11"/>
</dbReference>
<evidence type="ECO:0000313" key="3">
    <source>
        <dbReference type="EMBL" id="SBW20118.1"/>
    </source>
</evidence>
<dbReference type="GO" id="GO:0032259">
    <property type="term" value="P:methylation"/>
    <property type="evidence" value="ECO:0007669"/>
    <property type="project" value="UniProtKB-KW"/>
</dbReference>
<name>A0A1C3NVX5_9ACTN</name>